<protein>
    <submittedName>
        <fullName evidence="2">Uncharacterized protein</fullName>
    </submittedName>
</protein>
<comment type="caution">
    <text evidence="2">The sequence shown here is derived from an EMBL/GenBank/DDBJ whole genome shotgun (WGS) entry which is preliminary data.</text>
</comment>
<sequence>MKIIVKKLPILICFLITYFALKAKEQQADHAVEMLQVPTPERAQLTNDQDIQSDKDKEWSTIRYYFFVRSTPVPTMSERQLNILANYGE</sequence>
<accession>A0ABW6B4V9</accession>
<proteinExistence type="predicted"/>
<keyword evidence="3" id="KW-1185">Reference proteome</keyword>
<dbReference type="EMBL" id="JBHUPA010000016">
    <property type="protein sequence ID" value="MFD2964557.1"/>
    <property type="molecule type" value="Genomic_DNA"/>
</dbReference>
<feature type="signal peptide" evidence="1">
    <location>
        <begin position="1"/>
        <end position="23"/>
    </location>
</feature>
<organism evidence="2 3">
    <name type="scientific">Olivibacter jilunii</name>
    <dbReference type="NCBI Taxonomy" id="985016"/>
    <lineage>
        <taxon>Bacteria</taxon>
        <taxon>Pseudomonadati</taxon>
        <taxon>Bacteroidota</taxon>
        <taxon>Sphingobacteriia</taxon>
        <taxon>Sphingobacteriales</taxon>
        <taxon>Sphingobacteriaceae</taxon>
        <taxon>Olivibacter</taxon>
    </lineage>
</organism>
<dbReference type="Proteomes" id="UP001597560">
    <property type="component" value="Unassembled WGS sequence"/>
</dbReference>
<dbReference type="RefSeq" id="WP_377612807.1">
    <property type="nucleotide sequence ID" value="NZ_JBHUPA010000016.1"/>
</dbReference>
<feature type="chain" id="PRO_5046519847" evidence="1">
    <location>
        <begin position="24"/>
        <end position="89"/>
    </location>
</feature>
<reference evidence="3" key="1">
    <citation type="journal article" date="2019" name="Int. J. Syst. Evol. Microbiol.">
        <title>The Global Catalogue of Microorganisms (GCM) 10K type strain sequencing project: providing services to taxonomists for standard genome sequencing and annotation.</title>
        <authorList>
            <consortium name="The Broad Institute Genomics Platform"/>
            <consortium name="The Broad Institute Genome Sequencing Center for Infectious Disease"/>
            <person name="Wu L."/>
            <person name="Ma J."/>
        </authorList>
    </citation>
    <scope>NUCLEOTIDE SEQUENCE [LARGE SCALE GENOMIC DNA]</scope>
    <source>
        <strain evidence="3">KCTC 23098</strain>
    </source>
</reference>
<keyword evidence="1" id="KW-0732">Signal</keyword>
<evidence type="ECO:0000313" key="2">
    <source>
        <dbReference type="EMBL" id="MFD2964557.1"/>
    </source>
</evidence>
<gene>
    <name evidence="2" type="ORF">ACFS6J_22340</name>
</gene>
<evidence type="ECO:0000313" key="3">
    <source>
        <dbReference type="Proteomes" id="UP001597560"/>
    </source>
</evidence>
<evidence type="ECO:0000256" key="1">
    <source>
        <dbReference type="SAM" id="SignalP"/>
    </source>
</evidence>
<name>A0ABW6B4V9_9SPHI</name>